<dbReference type="Pfam" id="PF00583">
    <property type="entry name" value="Acetyltransf_1"/>
    <property type="match status" value="1"/>
</dbReference>
<dbReference type="InterPro" id="IPR050832">
    <property type="entry name" value="Bact_Acetyltransf"/>
</dbReference>
<dbReference type="Gene3D" id="3.40.630.30">
    <property type="match status" value="1"/>
</dbReference>
<dbReference type="SUPFAM" id="SSF55729">
    <property type="entry name" value="Acyl-CoA N-acyltransferases (Nat)"/>
    <property type="match status" value="1"/>
</dbReference>
<evidence type="ECO:0000313" key="5">
    <source>
        <dbReference type="Proteomes" id="UP001597104"/>
    </source>
</evidence>
<proteinExistence type="predicted"/>
<name>A0ABW3E929_9LACO</name>
<reference evidence="5" key="1">
    <citation type="journal article" date="2019" name="Int. J. Syst. Evol. Microbiol.">
        <title>The Global Catalogue of Microorganisms (GCM) 10K type strain sequencing project: providing services to taxonomists for standard genome sequencing and annotation.</title>
        <authorList>
            <consortium name="The Broad Institute Genomics Platform"/>
            <consortium name="The Broad Institute Genome Sequencing Center for Infectious Disease"/>
            <person name="Wu L."/>
            <person name="Ma J."/>
        </authorList>
    </citation>
    <scope>NUCLEOTIDE SEQUENCE [LARGE SCALE GENOMIC DNA]</scope>
    <source>
        <strain evidence="5">CCM 8925</strain>
    </source>
</reference>
<comment type="caution">
    <text evidence="4">The sequence shown here is derived from an EMBL/GenBank/DDBJ whole genome shotgun (WGS) entry which is preliminary data.</text>
</comment>
<dbReference type="InterPro" id="IPR016181">
    <property type="entry name" value="Acyl_CoA_acyltransferase"/>
</dbReference>
<keyword evidence="2 4" id="KW-0012">Acyltransferase</keyword>
<dbReference type="RefSeq" id="WP_137637104.1">
    <property type="nucleotide sequence ID" value="NZ_BJDN01000005.1"/>
</dbReference>
<sequence>MEIRWATKADLPQLARIYLLVRQTTFTWVPTPQLADLRRETQGERLLVATIDQQICGFAAFYRPANFVHLLIVAPVWQSHGVGRALLQQLQRKYQQPLQLKCVQGNTAALAFYAHLGFKIVKINTASQPPNVTLQATHML</sequence>
<evidence type="ECO:0000256" key="2">
    <source>
        <dbReference type="ARBA" id="ARBA00023315"/>
    </source>
</evidence>
<dbReference type="PROSITE" id="PS51186">
    <property type="entry name" value="GNAT"/>
    <property type="match status" value="1"/>
</dbReference>
<dbReference type="EMBL" id="JBHTIO010000017">
    <property type="protein sequence ID" value="MFD0896798.1"/>
    <property type="molecule type" value="Genomic_DNA"/>
</dbReference>
<evidence type="ECO:0000259" key="3">
    <source>
        <dbReference type="PROSITE" id="PS51186"/>
    </source>
</evidence>
<dbReference type="Proteomes" id="UP001597104">
    <property type="component" value="Unassembled WGS sequence"/>
</dbReference>
<dbReference type="PANTHER" id="PTHR43877">
    <property type="entry name" value="AMINOALKYLPHOSPHONATE N-ACETYLTRANSFERASE-RELATED-RELATED"/>
    <property type="match status" value="1"/>
</dbReference>
<keyword evidence="5" id="KW-1185">Reference proteome</keyword>
<organism evidence="4 5">
    <name type="scientific">Loigolactobacillus binensis</name>
    <dbReference type="NCBI Taxonomy" id="2559922"/>
    <lineage>
        <taxon>Bacteria</taxon>
        <taxon>Bacillati</taxon>
        <taxon>Bacillota</taxon>
        <taxon>Bacilli</taxon>
        <taxon>Lactobacillales</taxon>
        <taxon>Lactobacillaceae</taxon>
        <taxon>Loigolactobacillus</taxon>
    </lineage>
</organism>
<evidence type="ECO:0000313" key="4">
    <source>
        <dbReference type="EMBL" id="MFD0896798.1"/>
    </source>
</evidence>
<evidence type="ECO:0000256" key="1">
    <source>
        <dbReference type="ARBA" id="ARBA00022679"/>
    </source>
</evidence>
<protein>
    <submittedName>
        <fullName evidence="4">GNAT family N-acetyltransferase</fullName>
        <ecNumber evidence="4">2.3.-.-</ecNumber>
    </submittedName>
</protein>
<feature type="domain" description="N-acetyltransferase" evidence="3">
    <location>
        <begin position="1"/>
        <end position="140"/>
    </location>
</feature>
<dbReference type="EC" id="2.3.-.-" evidence="4"/>
<keyword evidence="1 4" id="KW-0808">Transferase</keyword>
<dbReference type="CDD" id="cd04301">
    <property type="entry name" value="NAT_SF"/>
    <property type="match status" value="1"/>
</dbReference>
<accession>A0ABW3E929</accession>
<dbReference type="InterPro" id="IPR000182">
    <property type="entry name" value="GNAT_dom"/>
</dbReference>
<dbReference type="GO" id="GO:0016746">
    <property type="term" value="F:acyltransferase activity"/>
    <property type="evidence" value="ECO:0007669"/>
    <property type="project" value="UniProtKB-KW"/>
</dbReference>
<gene>
    <name evidence="4" type="ORF">ACFQZ7_03485</name>
</gene>